<dbReference type="AlphaFoldDB" id="A0A9X0U6B5"/>
<reference evidence="1 2" key="1">
    <citation type="submission" date="2020-08" db="EMBL/GenBank/DDBJ databases">
        <title>Genomic Encyclopedia of Type Strains, Phase IV (KMG-V): Genome sequencing to study the core and pangenomes of soil and plant-associated prokaryotes.</title>
        <authorList>
            <person name="Whitman W."/>
        </authorList>
    </citation>
    <scope>NUCLEOTIDE SEQUENCE [LARGE SCALE GENOMIC DNA]</scope>
    <source>
        <strain evidence="1 2">X5P2</strain>
    </source>
</reference>
<organism evidence="1 2">
    <name type="scientific">Tunturiibacter gelidiferens</name>
    <dbReference type="NCBI Taxonomy" id="3069689"/>
    <lineage>
        <taxon>Bacteria</taxon>
        <taxon>Pseudomonadati</taxon>
        <taxon>Acidobacteriota</taxon>
        <taxon>Terriglobia</taxon>
        <taxon>Terriglobales</taxon>
        <taxon>Acidobacteriaceae</taxon>
        <taxon>Tunturiibacter</taxon>
    </lineage>
</organism>
<sequence>MFVVLPFENLTGDPNQEYIADGMTEEMITQLGGLDPEHLGVIARTSTMRFKRTQKSAAEIARELGVGYLLEGSVRHVGDRMRITAQLI</sequence>
<dbReference type="EMBL" id="JACHEB010000015">
    <property type="protein sequence ID" value="MBB5331401.1"/>
    <property type="molecule type" value="Genomic_DNA"/>
</dbReference>
<comment type="caution">
    <text evidence="1">The sequence shown here is derived from an EMBL/GenBank/DDBJ whole genome shotgun (WGS) entry which is preliminary data.</text>
</comment>
<proteinExistence type="predicted"/>
<keyword evidence="2" id="KW-1185">Reference proteome</keyword>
<dbReference type="Proteomes" id="UP000535182">
    <property type="component" value="Unassembled WGS sequence"/>
</dbReference>
<accession>A0A9X0U6B5</accession>
<dbReference type="Gene3D" id="3.40.50.10610">
    <property type="entry name" value="ABC-type transport auxiliary lipoprotein component"/>
    <property type="match status" value="1"/>
</dbReference>
<name>A0A9X0U6B5_9BACT</name>
<evidence type="ECO:0000313" key="1">
    <source>
        <dbReference type="EMBL" id="MBB5331401.1"/>
    </source>
</evidence>
<evidence type="ECO:0000313" key="2">
    <source>
        <dbReference type="Proteomes" id="UP000535182"/>
    </source>
</evidence>
<dbReference type="RefSeq" id="WP_183981254.1">
    <property type="nucleotide sequence ID" value="NZ_JACHEB010000015.1"/>
</dbReference>
<protein>
    <submittedName>
        <fullName evidence="1">TolB-like protein</fullName>
    </submittedName>
</protein>
<gene>
    <name evidence="1" type="ORF">HDF14_005048</name>
</gene>